<dbReference type="Proteomes" id="UP001501598">
    <property type="component" value="Unassembled WGS sequence"/>
</dbReference>
<dbReference type="SUPFAM" id="SSF53098">
    <property type="entry name" value="Ribonuclease H-like"/>
    <property type="match status" value="1"/>
</dbReference>
<name>A0ABP8RW33_9PSEU</name>
<dbReference type="InterPro" id="IPR012337">
    <property type="entry name" value="RNaseH-like_sf"/>
</dbReference>
<proteinExistence type="predicted"/>
<dbReference type="RefSeq" id="WP_345420162.1">
    <property type="nucleotide sequence ID" value="NZ_BAABGT010000053.1"/>
</dbReference>
<feature type="region of interest" description="Disordered" evidence="1">
    <location>
        <begin position="1"/>
        <end position="26"/>
    </location>
</feature>
<evidence type="ECO:0000313" key="3">
    <source>
        <dbReference type="Proteomes" id="UP001501598"/>
    </source>
</evidence>
<accession>A0ABP8RW33</accession>
<keyword evidence="3" id="KW-1185">Reference proteome</keyword>
<organism evidence="2 3">
    <name type="scientific">Pseudonocardia xishanensis</name>
    <dbReference type="NCBI Taxonomy" id="630995"/>
    <lineage>
        <taxon>Bacteria</taxon>
        <taxon>Bacillati</taxon>
        <taxon>Actinomycetota</taxon>
        <taxon>Actinomycetes</taxon>
        <taxon>Pseudonocardiales</taxon>
        <taxon>Pseudonocardiaceae</taxon>
        <taxon>Pseudonocardia</taxon>
    </lineage>
</organism>
<reference evidence="3" key="1">
    <citation type="journal article" date="2019" name="Int. J. Syst. Evol. Microbiol.">
        <title>The Global Catalogue of Microorganisms (GCM) 10K type strain sequencing project: providing services to taxonomists for standard genome sequencing and annotation.</title>
        <authorList>
            <consortium name="The Broad Institute Genomics Platform"/>
            <consortium name="The Broad Institute Genome Sequencing Center for Infectious Disease"/>
            <person name="Wu L."/>
            <person name="Ma J."/>
        </authorList>
    </citation>
    <scope>NUCLEOTIDE SEQUENCE [LARGE SCALE GENOMIC DNA]</scope>
    <source>
        <strain evidence="3">JCM 17906</strain>
    </source>
</reference>
<comment type="caution">
    <text evidence="2">The sequence shown here is derived from an EMBL/GenBank/DDBJ whole genome shotgun (WGS) entry which is preliminary data.</text>
</comment>
<evidence type="ECO:0000256" key="1">
    <source>
        <dbReference type="SAM" id="MobiDB-lite"/>
    </source>
</evidence>
<dbReference type="EMBL" id="BAABGT010000053">
    <property type="protein sequence ID" value="GAA4549759.1"/>
    <property type="molecule type" value="Genomic_DNA"/>
</dbReference>
<evidence type="ECO:0008006" key="4">
    <source>
        <dbReference type="Google" id="ProtNLM"/>
    </source>
</evidence>
<sequence length="327" mass="35007">MRFSVDPWDPSYGTSDDGERGESSAEVDAGVELPVGAWRPIPADPAVVAPEAVLFVDGVRRVDAQIWVDDGEGGAAPGLCASYAAGVVCCCEPHGAHLVEGLEHGVRHGVFTTAPEAADIATSAGTYRAHVAAARRDIPPMQALSLALQVDLADAELWAAGRSRLLGCVSDDLLVVDGPLHGRENLPRAIGFIKSHRTEYLEDPLRKVVGRLSAGERTPVLRIDGSWKRYSWYLRLPCPPGTPWAGIVRIECSAALPAEGAVLLASLSQTTLPRFASTAYKDSRAPQNLYPIGGLERQLRRRLGDPGLLYRALRRAAAGVSPGQDRR</sequence>
<evidence type="ECO:0000313" key="2">
    <source>
        <dbReference type="EMBL" id="GAA4549759.1"/>
    </source>
</evidence>
<gene>
    <name evidence="2" type="ORF">GCM10023175_38460</name>
</gene>
<protein>
    <recommendedName>
        <fullName evidence="4">NurA domain-containing protein</fullName>
    </recommendedName>
</protein>